<evidence type="ECO:0000256" key="8">
    <source>
        <dbReference type="ARBA" id="ARBA00022989"/>
    </source>
</evidence>
<feature type="transmembrane region" description="Helical" evidence="15">
    <location>
        <begin position="157"/>
        <end position="176"/>
    </location>
</feature>
<comment type="similarity">
    <text evidence="2">Belongs to the major facilitator superfamily. Organophosphate:Pi antiporter (OPA) (TC 2.A.1.4) family.</text>
</comment>
<dbReference type="GO" id="GO:0005789">
    <property type="term" value="C:endoplasmic reticulum membrane"/>
    <property type="evidence" value="ECO:0007669"/>
    <property type="project" value="UniProtKB-SubCell"/>
</dbReference>
<dbReference type="CDD" id="cd17344">
    <property type="entry name" value="MFS_SLC37A1_2"/>
    <property type="match status" value="1"/>
</dbReference>
<dbReference type="InterPro" id="IPR000849">
    <property type="entry name" value="Sugar_P_transporter"/>
</dbReference>
<evidence type="ECO:0000256" key="3">
    <source>
        <dbReference type="ARBA" id="ARBA00022448"/>
    </source>
</evidence>
<feature type="domain" description="Major facilitator superfamily (MFS) profile" evidence="16">
    <location>
        <begin position="24"/>
        <end position="457"/>
    </location>
</feature>
<keyword evidence="8 15" id="KW-1133">Transmembrane helix</keyword>
<evidence type="ECO:0000256" key="4">
    <source>
        <dbReference type="ARBA" id="ARBA00022449"/>
    </source>
</evidence>
<feature type="region of interest" description="Disordered" evidence="14">
    <location>
        <begin position="212"/>
        <end position="233"/>
    </location>
</feature>
<evidence type="ECO:0000256" key="12">
    <source>
        <dbReference type="ARBA" id="ARBA00039218"/>
    </source>
</evidence>
<evidence type="ECO:0000256" key="2">
    <source>
        <dbReference type="ARBA" id="ARBA00009598"/>
    </source>
</evidence>
<dbReference type="PROSITE" id="PS50850">
    <property type="entry name" value="MFS"/>
    <property type="match status" value="1"/>
</dbReference>
<feature type="transmembrane region" description="Helical" evidence="15">
    <location>
        <begin position="434"/>
        <end position="453"/>
    </location>
</feature>
<comment type="subcellular location">
    <subcellularLocation>
        <location evidence="1">Endoplasmic reticulum membrane</location>
        <topology evidence="1">Multi-pass membrane protein</topology>
    </subcellularLocation>
</comment>
<sequence>QFLSVQGPNWIYHTISCFMYRGFILLLTFLFYTAYHLSRKPISIVKSELHRNCSTVIRPPGINITDNETWCDWSPFGNGIFGERLPLRYYLSFGMVASGFFTCLFGLGFYWNIHSLGYYAFVQVMNGLVQTTGWPSVVACVGNWFGKGKRGFIMGVWNSHTSVGNILGSLIAGAFVSSAWGMSFIVPGLIITSTGILCFFFLVEKPDDVNCSPPQHHSETENEETEPLLQNLPNGNQTINGGVSAESPVTVHDHTEAISFTGALCIPGVVEFSLCLLFAKLVSYTFLYWLPLYISNVAHFDAKQAGDMSTLFDVGGIVGGIFAGLVSDYTGGRASTCCVMLIAAAPMLFLYNSIGQRNLGTTIGMLLLCGGLVNGPYALITTAVSADLGTHESLRGNSRALSTVTAIIDGTGSIGAALGPLLAGVISPTGWKNVFYMLITADVLACLVRVLLISEHTSLPPHKLDSIKKIVFTVLDPTRLQRGPGLVWTQLQSQRVSVTMATLASRRRASFFIVYFRLHV</sequence>
<evidence type="ECO:0000256" key="10">
    <source>
        <dbReference type="ARBA" id="ARBA00023180"/>
    </source>
</evidence>
<evidence type="ECO:0000256" key="7">
    <source>
        <dbReference type="ARBA" id="ARBA00022824"/>
    </source>
</evidence>
<feature type="transmembrane region" description="Helical" evidence="15">
    <location>
        <begin position="182"/>
        <end position="203"/>
    </location>
</feature>
<dbReference type="PIRSF" id="PIRSF002808">
    <property type="entry name" value="Hexose_phosphate_transp"/>
    <property type="match status" value="1"/>
</dbReference>
<keyword evidence="4" id="KW-0050">Antiport</keyword>
<reference evidence="17" key="2">
    <citation type="submission" date="2025-09" db="UniProtKB">
        <authorList>
            <consortium name="Ensembl"/>
        </authorList>
    </citation>
    <scope>IDENTIFICATION</scope>
</reference>
<keyword evidence="5" id="KW-0762">Sugar transport</keyword>
<feature type="transmembrane region" description="Helical" evidence="15">
    <location>
        <begin position="269"/>
        <end position="290"/>
    </location>
</feature>
<evidence type="ECO:0000256" key="15">
    <source>
        <dbReference type="SAM" id="Phobius"/>
    </source>
</evidence>
<dbReference type="GO" id="GO:0035435">
    <property type="term" value="P:phosphate ion transmembrane transport"/>
    <property type="evidence" value="ECO:0007669"/>
    <property type="project" value="TreeGrafter"/>
</dbReference>
<dbReference type="Gene3D" id="1.20.1250.20">
    <property type="entry name" value="MFS general substrate transporter like domains"/>
    <property type="match status" value="2"/>
</dbReference>
<evidence type="ECO:0000256" key="13">
    <source>
        <dbReference type="ARBA" id="ARBA00042041"/>
    </source>
</evidence>
<dbReference type="Pfam" id="PF07690">
    <property type="entry name" value="MFS_1"/>
    <property type="match status" value="1"/>
</dbReference>
<name>A0A8C7ZTM7_9TELE</name>
<evidence type="ECO:0000256" key="14">
    <source>
        <dbReference type="SAM" id="MobiDB-lite"/>
    </source>
</evidence>
<dbReference type="GO" id="GO:0061513">
    <property type="term" value="F:glucose 6-phosphate:phosphate antiporter activity"/>
    <property type="evidence" value="ECO:0007669"/>
    <property type="project" value="InterPro"/>
</dbReference>
<dbReference type="PANTHER" id="PTHR43184:SF9">
    <property type="entry name" value="GLUCOSE-6-PHOSPHATE EXCHANGER SLC37A2"/>
    <property type="match status" value="1"/>
</dbReference>
<keyword evidence="18" id="KW-1185">Reference proteome</keyword>
<protein>
    <recommendedName>
        <fullName evidence="12">Glucose-6-phosphate exchanger SLC37A2</fullName>
    </recommendedName>
    <alternativeName>
        <fullName evidence="13">Solute carrier family 37 member 2</fullName>
    </alternativeName>
</protein>
<evidence type="ECO:0000256" key="9">
    <source>
        <dbReference type="ARBA" id="ARBA00023136"/>
    </source>
</evidence>
<keyword evidence="3" id="KW-0813">Transport</keyword>
<reference evidence="17" key="1">
    <citation type="submission" date="2025-08" db="UniProtKB">
        <authorList>
            <consortium name="Ensembl"/>
        </authorList>
    </citation>
    <scope>IDENTIFICATION</scope>
</reference>
<evidence type="ECO:0000256" key="1">
    <source>
        <dbReference type="ARBA" id="ARBA00004477"/>
    </source>
</evidence>
<feature type="transmembrane region" description="Helical" evidence="15">
    <location>
        <begin position="334"/>
        <end position="351"/>
    </location>
</feature>
<dbReference type="InterPro" id="IPR011701">
    <property type="entry name" value="MFS"/>
</dbReference>
<dbReference type="Proteomes" id="UP000694383">
    <property type="component" value="Unplaced"/>
</dbReference>
<dbReference type="Ensembl" id="ENSOSIT00000050019.1">
    <property type="protein sequence ID" value="ENSOSIP00000047597.1"/>
    <property type="gene ID" value="ENSOSIG00000021985.1"/>
</dbReference>
<dbReference type="InterPro" id="IPR044740">
    <property type="entry name" value="SLC37A1_2"/>
</dbReference>
<dbReference type="GeneTree" id="ENSGT00940000158657"/>
<keyword evidence="10" id="KW-0325">Glycoprotein</keyword>
<comment type="catalytic activity">
    <reaction evidence="11">
        <text>D-glucose 6-phosphate(in) + phosphate(out) = D-glucose 6-phosphate(out) + phosphate(in)</text>
        <dbReference type="Rhea" id="RHEA:71535"/>
        <dbReference type="ChEBI" id="CHEBI:43474"/>
        <dbReference type="ChEBI" id="CHEBI:61548"/>
    </reaction>
</comment>
<proteinExistence type="inferred from homology"/>
<evidence type="ECO:0000256" key="11">
    <source>
        <dbReference type="ARBA" id="ARBA00034251"/>
    </source>
</evidence>
<evidence type="ECO:0000256" key="5">
    <source>
        <dbReference type="ARBA" id="ARBA00022597"/>
    </source>
</evidence>
<evidence type="ECO:0000256" key="6">
    <source>
        <dbReference type="ARBA" id="ARBA00022692"/>
    </source>
</evidence>
<feature type="transmembrane region" description="Helical" evidence="15">
    <location>
        <begin position="400"/>
        <end position="422"/>
    </location>
</feature>
<keyword evidence="9 15" id="KW-0472">Membrane</keyword>
<evidence type="ECO:0000313" key="18">
    <source>
        <dbReference type="Proteomes" id="UP000694383"/>
    </source>
</evidence>
<organism evidence="17 18">
    <name type="scientific">Oryzias sinensis</name>
    <name type="common">Chinese medaka</name>
    <dbReference type="NCBI Taxonomy" id="183150"/>
    <lineage>
        <taxon>Eukaryota</taxon>
        <taxon>Metazoa</taxon>
        <taxon>Chordata</taxon>
        <taxon>Craniata</taxon>
        <taxon>Vertebrata</taxon>
        <taxon>Euteleostomi</taxon>
        <taxon>Actinopterygii</taxon>
        <taxon>Neopterygii</taxon>
        <taxon>Teleostei</taxon>
        <taxon>Neoteleostei</taxon>
        <taxon>Acanthomorphata</taxon>
        <taxon>Ovalentaria</taxon>
        <taxon>Atherinomorphae</taxon>
        <taxon>Beloniformes</taxon>
        <taxon>Adrianichthyidae</taxon>
        <taxon>Oryziinae</taxon>
        <taxon>Oryzias</taxon>
    </lineage>
</organism>
<dbReference type="PANTHER" id="PTHR43184">
    <property type="entry name" value="MAJOR FACILITATOR SUPERFAMILY TRANSPORTER 16, ISOFORM B"/>
    <property type="match status" value="1"/>
</dbReference>
<dbReference type="InterPro" id="IPR020846">
    <property type="entry name" value="MFS_dom"/>
</dbReference>
<accession>A0A8C7ZTM7</accession>
<evidence type="ECO:0000259" key="16">
    <source>
        <dbReference type="PROSITE" id="PS50850"/>
    </source>
</evidence>
<feature type="transmembrane region" description="Helical" evidence="15">
    <location>
        <begin position="18"/>
        <end position="37"/>
    </location>
</feature>
<dbReference type="AlphaFoldDB" id="A0A8C7ZTM7"/>
<feature type="transmembrane region" description="Helical" evidence="15">
    <location>
        <begin position="117"/>
        <end position="145"/>
    </location>
</feature>
<evidence type="ECO:0000313" key="17">
    <source>
        <dbReference type="Ensembl" id="ENSOSIP00000047597.1"/>
    </source>
</evidence>
<feature type="transmembrane region" description="Helical" evidence="15">
    <location>
        <begin position="363"/>
        <end position="388"/>
    </location>
</feature>
<dbReference type="InterPro" id="IPR036259">
    <property type="entry name" value="MFS_trans_sf"/>
</dbReference>
<dbReference type="FunFam" id="1.20.1250.20:FF:000050">
    <property type="entry name" value="glucose-6-phosphate exchanger SLC37A2 isoform X1"/>
    <property type="match status" value="1"/>
</dbReference>
<keyword evidence="7" id="KW-0256">Endoplasmic reticulum</keyword>
<dbReference type="SUPFAM" id="SSF103473">
    <property type="entry name" value="MFS general substrate transporter"/>
    <property type="match status" value="1"/>
</dbReference>
<keyword evidence="6 15" id="KW-0812">Transmembrane</keyword>
<feature type="transmembrane region" description="Helical" evidence="15">
    <location>
        <begin position="89"/>
        <end position="111"/>
    </location>
</feature>